<comment type="catalytic activity">
    <reaction evidence="14 15">
        <text>ATP + H2O = ADP + phosphate + H(+)</text>
        <dbReference type="Rhea" id="RHEA:13065"/>
        <dbReference type="ChEBI" id="CHEBI:15377"/>
        <dbReference type="ChEBI" id="CHEBI:15378"/>
        <dbReference type="ChEBI" id="CHEBI:30616"/>
        <dbReference type="ChEBI" id="CHEBI:43474"/>
        <dbReference type="ChEBI" id="CHEBI:456216"/>
        <dbReference type="EC" id="5.6.2.3"/>
    </reaction>
</comment>
<dbReference type="GeneID" id="30035816"/>
<dbReference type="Proteomes" id="UP000189580">
    <property type="component" value="Chromosome a"/>
</dbReference>
<reference evidence="18 19" key="1">
    <citation type="submission" date="2016-02" db="EMBL/GenBank/DDBJ databases">
        <title>Complete genome sequence and transcriptome regulation of the pentose utilising yeast Sugiyamaella lignohabitans.</title>
        <authorList>
            <person name="Bellasio M."/>
            <person name="Peymann A."/>
            <person name="Valli M."/>
            <person name="Sipitzky M."/>
            <person name="Graf A."/>
            <person name="Sauer M."/>
            <person name="Marx H."/>
            <person name="Mattanovich D."/>
        </authorList>
    </citation>
    <scope>NUCLEOTIDE SEQUENCE [LARGE SCALE GENOMIC DNA]</scope>
    <source>
        <strain evidence="18 19">CBS 10342</strain>
    </source>
</reference>
<dbReference type="KEGG" id="slb:AWJ20_376"/>
<evidence type="ECO:0000256" key="16">
    <source>
        <dbReference type="SAM" id="MobiDB-lite"/>
    </source>
</evidence>
<evidence type="ECO:0000313" key="19">
    <source>
        <dbReference type="Proteomes" id="UP000189580"/>
    </source>
</evidence>
<evidence type="ECO:0000256" key="4">
    <source>
        <dbReference type="ARBA" id="ARBA00022763"/>
    </source>
</evidence>
<keyword evidence="12 15" id="KW-0413">Isomerase</keyword>
<dbReference type="InterPro" id="IPR010285">
    <property type="entry name" value="DNA_helicase_pif1-like_DEAD"/>
</dbReference>
<evidence type="ECO:0000256" key="9">
    <source>
        <dbReference type="ARBA" id="ARBA00023128"/>
    </source>
</evidence>
<dbReference type="PANTHER" id="PTHR47642:SF5">
    <property type="entry name" value="ATP-DEPENDENT DNA HELICASE"/>
    <property type="match status" value="1"/>
</dbReference>
<sequence>MSKHNNVELPQDDGQFVDSRTGFAISLRDLESSSPISSDIRGVFGNDEFSAKENIENAYDKNGSITHVFEADAASPTRKAPFDLGIHSSDFSSDDVLDLESFAKSELSPVRTNVNTLPKEKSEFPSIYPPRMSRDATSPLKERIQSSPLSKGAILRESRKSQESSVDMFKLELDVGLHHFSQTSKPDTIEIKENIEGSKVISYSIDNNRGPLLSSPTKPSQMPQPPQPSQPLQPLKHEQPLQPLPQQLSQISQPSQPLQPLKNPQFSQISQLHSTPVAWSSSPDYHKTETLATLHAKNAEKRDESTRSTGIVTNENNEPKPVMEIVTIENGTTEYNDTDNLLGPPRAPLSTPAKKQIWNQPVAITRAARAELRKANMQQKRNVSSVREEYVPEEIENAPSIEEPHKRPSRISLPHLKKRKVDKFFLSQEQKQILDMVVHQEHNMFFTGAAGTGKSVLLERIITDLRRKYSPGAVAVTASTGLAACHIGGVTLHNFSGIGLGREDVDTLVKKIRRNRKCFKRWKETRVLVIDEISMIDGDLFDKLEQIARRLRTGADKHKPFGGIQVVITGDFFQLPPVPDRKTSGEQKEFKFCFEAEYWPEVITQNYVLKQVFRQKDNTFSTMLNEMRRGDMSDHTIRTFESLSRPLKDIPAGLTPTELFPMRHQVERANRSRSDLLSGISHIFEATDKQKEPSMEHVFNLNNLMAVEKLELKIGSQVMMIKNVDETLVNGSLGTVIGFMDDHHFMLYGENKGIDLSTQEIRDAHAGKLDLKGDTPPPTTATTNEFDDDDVFGIPSDEEVERDSLSVNWKRKKAKLRLLQYTDPSTGKQSGKLWPLVRFKLTDGTTRDVLVQEETWTLENQEGIVMASRAQVPLILAWALSIHKAQGQTLEYVKIDLRKAFEKGQAYVAISRATRLDGLQVSGFSRDKVMVHRKVVDFYDSLASLSNEENDDNFANQTTTTHDPEPTTTTKHKRSLLKQDYTYVPPKQQLRFDDFKPQPTPEVITRVGSANAASRSSRI</sequence>
<dbReference type="Gene3D" id="3.40.50.300">
    <property type="entry name" value="P-loop containing nucleotide triphosphate hydrolases"/>
    <property type="match status" value="1"/>
</dbReference>
<feature type="region of interest" description="Disordered" evidence="16">
    <location>
        <begin position="768"/>
        <end position="791"/>
    </location>
</feature>
<proteinExistence type="inferred from homology"/>
<name>A0A161HKE9_9ASCO</name>
<dbReference type="GO" id="GO:0000723">
    <property type="term" value="P:telomere maintenance"/>
    <property type="evidence" value="ECO:0007669"/>
    <property type="project" value="InterPro"/>
</dbReference>
<feature type="domain" description="AAA+ ATPase" evidence="17">
    <location>
        <begin position="440"/>
        <end position="594"/>
    </location>
</feature>
<dbReference type="CDD" id="cd18037">
    <property type="entry name" value="DEXSc_Pif1_like"/>
    <property type="match status" value="1"/>
</dbReference>
<dbReference type="HAMAP" id="MF_03176">
    <property type="entry name" value="PIF1"/>
    <property type="match status" value="1"/>
</dbReference>
<evidence type="ECO:0000256" key="12">
    <source>
        <dbReference type="ARBA" id="ARBA00023235"/>
    </source>
</evidence>
<dbReference type="Pfam" id="PF05970">
    <property type="entry name" value="PIF1"/>
    <property type="match status" value="1"/>
</dbReference>
<dbReference type="InterPro" id="IPR027417">
    <property type="entry name" value="P-loop_NTPase"/>
</dbReference>
<keyword evidence="4 15" id="KW-0227">DNA damage</keyword>
<dbReference type="GO" id="GO:0006281">
    <property type="term" value="P:DNA repair"/>
    <property type="evidence" value="ECO:0007669"/>
    <property type="project" value="UniProtKB-UniRule"/>
</dbReference>
<keyword evidence="6 15" id="KW-0347">Helicase</keyword>
<dbReference type="GO" id="GO:0016887">
    <property type="term" value="F:ATP hydrolysis activity"/>
    <property type="evidence" value="ECO:0007669"/>
    <property type="project" value="RHEA"/>
</dbReference>
<dbReference type="CDD" id="cd18809">
    <property type="entry name" value="SF1_C_RecD"/>
    <property type="match status" value="1"/>
</dbReference>
<evidence type="ECO:0000256" key="7">
    <source>
        <dbReference type="ARBA" id="ARBA00022840"/>
    </source>
</evidence>
<dbReference type="EMBL" id="CP014501">
    <property type="protein sequence ID" value="ANB12138.1"/>
    <property type="molecule type" value="Genomic_DNA"/>
</dbReference>
<keyword evidence="3 15" id="KW-0547">Nucleotide-binding</keyword>
<keyword evidence="19" id="KW-1185">Reference proteome</keyword>
<dbReference type="SMART" id="SM00382">
    <property type="entry name" value="AAA"/>
    <property type="match status" value="1"/>
</dbReference>
<evidence type="ECO:0000256" key="6">
    <source>
        <dbReference type="ARBA" id="ARBA00022806"/>
    </source>
</evidence>
<feature type="compositionally biased region" description="Polar residues" evidence="16">
    <location>
        <begin position="307"/>
        <end position="316"/>
    </location>
</feature>
<feature type="region of interest" description="Disordered" evidence="16">
    <location>
        <begin position="949"/>
        <end position="974"/>
    </location>
</feature>
<feature type="region of interest" description="Disordered" evidence="16">
    <location>
        <begin position="294"/>
        <end position="318"/>
    </location>
</feature>
<dbReference type="InterPro" id="IPR003593">
    <property type="entry name" value="AAA+_ATPase"/>
</dbReference>
<protein>
    <recommendedName>
        <fullName evidence="15">ATP-dependent DNA helicase PIF1</fullName>
        <ecNumber evidence="15">5.6.2.3</ecNumber>
    </recommendedName>
    <alternativeName>
        <fullName evidence="15">DNA 5'-3' helicase PIF1</fullName>
    </alternativeName>
    <alternativeName>
        <fullName evidence="15">DNA repair and recombination helicase PIF1</fullName>
    </alternativeName>
</protein>
<evidence type="ECO:0000256" key="11">
    <source>
        <dbReference type="ARBA" id="ARBA00023204"/>
    </source>
</evidence>
<keyword evidence="11 15" id="KW-0234">DNA repair</keyword>
<feature type="binding site" evidence="15">
    <location>
        <begin position="448"/>
        <end position="455"/>
    </location>
    <ligand>
        <name>ATP</name>
        <dbReference type="ChEBI" id="CHEBI:30616"/>
    </ligand>
</feature>
<dbReference type="EC" id="5.6.2.3" evidence="15"/>
<keyword evidence="10 15" id="KW-0233">DNA recombination</keyword>
<feature type="DNA-binding region" evidence="15">
    <location>
        <begin position="905"/>
        <end position="924"/>
    </location>
</feature>
<feature type="region of interest" description="Disordered" evidence="16">
    <location>
        <begin position="113"/>
        <end position="165"/>
    </location>
</feature>
<dbReference type="RefSeq" id="XP_018734615.1">
    <property type="nucleotide sequence ID" value="XM_018880787.1"/>
</dbReference>
<keyword evidence="7 15" id="KW-0067">ATP-binding</keyword>
<dbReference type="GO" id="GO:0003697">
    <property type="term" value="F:single-stranded DNA binding"/>
    <property type="evidence" value="ECO:0007669"/>
    <property type="project" value="UniProtKB-ARBA"/>
</dbReference>
<dbReference type="AlphaFoldDB" id="A0A161HKE9"/>
<comment type="cofactor">
    <cofactor evidence="1 15">
        <name>Mg(2+)</name>
        <dbReference type="ChEBI" id="CHEBI:18420"/>
    </cofactor>
</comment>
<evidence type="ECO:0000256" key="15">
    <source>
        <dbReference type="HAMAP-Rule" id="MF_03176"/>
    </source>
</evidence>
<organism evidence="18 19">
    <name type="scientific">Sugiyamaella lignohabitans</name>
    <dbReference type="NCBI Taxonomy" id="796027"/>
    <lineage>
        <taxon>Eukaryota</taxon>
        <taxon>Fungi</taxon>
        <taxon>Dikarya</taxon>
        <taxon>Ascomycota</taxon>
        <taxon>Saccharomycotina</taxon>
        <taxon>Dipodascomycetes</taxon>
        <taxon>Dipodascales</taxon>
        <taxon>Trichomonascaceae</taxon>
        <taxon>Sugiyamaella</taxon>
    </lineage>
</organism>
<dbReference type="GO" id="GO:0043139">
    <property type="term" value="F:5'-3' DNA helicase activity"/>
    <property type="evidence" value="ECO:0007669"/>
    <property type="project" value="UniProtKB-UniRule"/>
</dbReference>
<evidence type="ECO:0000256" key="8">
    <source>
        <dbReference type="ARBA" id="ARBA00023125"/>
    </source>
</evidence>
<keyword evidence="8 15" id="KW-0238">DNA-binding</keyword>
<feature type="compositionally biased region" description="Basic and acidic residues" evidence="16">
    <location>
        <begin position="297"/>
        <end position="306"/>
    </location>
</feature>
<dbReference type="InterPro" id="IPR048293">
    <property type="entry name" value="PIF1_RRM3_pfh1"/>
</dbReference>
<dbReference type="InterPro" id="IPR051055">
    <property type="entry name" value="PIF1_helicase"/>
</dbReference>
<evidence type="ECO:0000313" key="18">
    <source>
        <dbReference type="EMBL" id="ANB12138.1"/>
    </source>
</evidence>
<comment type="function">
    <text evidence="15">DNA-dependent ATPase and 5'-3' DNA helicase required for the maintenance of both mitochondrial and nuclear genome stability.</text>
</comment>
<dbReference type="GO" id="GO:0005730">
    <property type="term" value="C:nucleolus"/>
    <property type="evidence" value="ECO:0007669"/>
    <property type="project" value="UniProtKB-SubCell"/>
</dbReference>
<dbReference type="GO" id="GO:0006310">
    <property type="term" value="P:DNA recombination"/>
    <property type="evidence" value="ECO:0007669"/>
    <property type="project" value="UniProtKB-UniRule"/>
</dbReference>
<dbReference type="Pfam" id="PF21530">
    <property type="entry name" value="Pif1_2B_dom"/>
    <property type="match status" value="1"/>
</dbReference>
<evidence type="ECO:0000259" key="17">
    <source>
        <dbReference type="SMART" id="SM00382"/>
    </source>
</evidence>
<comment type="similarity">
    <text evidence="15">Belongs to the helicase family. PIF1 subfamily.</text>
</comment>
<feature type="compositionally biased region" description="Pro residues" evidence="16">
    <location>
        <begin position="222"/>
        <end position="231"/>
    </location>
</feature>
<keyword evidence="5 15" id="KW-0378">Hydrolase</keyword>
<evidence type="ECO:0000256" key="3">
    <source>
        <dbReference type="ARBA" id="ARBA00022741"/>
    </source>
</evidence>
<accession>A0A161HKE9</accession>
<dbReference type="InterPro" id="IPR049163">
    <property type="entry name" value="Pif1-like_2B_dom"/>
</dbReference>
<feature type="region of interest" description="Disordered" evidence="16">
    <location>
        <begin position="206"/>
        <end position="237"/>
    </location>
</feature>
<keyword evidence="9 15" id="KW-0496">Mitochondrion</keyword>
<dbReference type="FunFam" id="3.40.50.300:FF:001226">
    <property type="entry name" value="ATP-dependent DNA helicase PIF1"/>
    <property type="match status" value="1"/>
</dbReference>
<evidence type="ECO:0000256" key="14">
    <source>
        <dbReference type="ARBA" id="ARBA00048954"/>
    </source>
</evidence>
<feature type="compositionally biased region" description="Low complexity" evidence="16">
    <location>
        <begin position="958"/>
        <end position="969"/>
    </location>
</feature>
<dbReference type="GO" id="GO:0005524">
    <property type="term" value="F:ATP binding"/>
    <property type="evidence" value="ECO:0007669"/>
    <property type="project" value="UniProtKB-UniRule"/>
</dbReference>
<keyword evidence="13 15" id="KW-0539">Nucleus</keyword>
<dbReference type="OrthoDB" id="432234at2759"/>
<comment type="subcellular location">
    <subcellularLocation>
        <location evidence="2">Nucleus</location>
        <location evidence="2">Nucleolus</location>
    </subcellularLocation>
    <subcellularLocation>
        <location evidence="15">Nucleus</location>
    </subcellularLocation>
    <subcellularLocation>
        <location evidence="15">Mitochondrion</location>
    </subcellularLocation>
</comment>
<dbReference type="SUPFAM" id="SSF52540">
    <property type="entry name" value="P-loop containing nucleoside triphosphate hydrolases"/>
    <property type="match status" value="2"/>
</dbReference>
<evidence type="ECO:0000256" key="13">
    <source>
        <dbReference type="ARBA" id="ARBA00023242"/>
    </source>
</evidence>
<evidence type="ECO:0000256" key="10">
    <source>
        <dbReference type="ARBA" id="ARBA00023172"/>
    </source>
</evidence>
<comment type="subunit">
    <text evidence="15">Monomer.</text>
</comment>
<evidence type="ECO:0000256" key="5">
    <source>
        <dbReference type="ARBA" id="ARBA00022801"/>
    </source>
</evidence>
<dbReference type="GO" id="GO:0005739">
    <property type="term" value="C:mitochondrion"/>
    <property type="evidence" value="ECO:0007669"/>
    <property type="project" value="UniProtKB-SubCell"/>
</dbReference>
<gene>
    <name evidence="15 18" type="primary">PIF1</name>
    <name evidence="18" type="ORF">AWJ20_376</name>
</gene>
<dbReference type="PANTHER" id="PTHR47642">
    <property type="entry name" value="ATP-DEPENDENT DNA HELICASE"/>
    <property type="match status" value="1"/>
</dbReference>
<evidence type="ECO:0000256" key="2">
    <source>
        <dbReference type="ARBA" id="ARBA00004604"/>
    </source>
</evidence>
<evidence type="ECO:0000256" key="1">
    <source>
        <dbReference type="ARBA" id="ARBA00001946"/>
    </source>
</evidence>